<dbReference type="InterPro" id="IPR018905">
    <property type="entry name" value="A-galactase_NEW3"/>
</dbReference>
<name>A0A142VCI3_9CHLR</name>
<protein>
    <submittedName>
        <fullName evidence="1">Uncharacterized protein</fullName>
    </submittedName>
</protein>
<sequence length="180" mass="20018">MKKFIKNFKIYKVLTGLVCTALLFGTLLGGLFSASTVIAQTEKPILSLYLLSGYYYMDIIPGEPLKLYLELENAGSQEIFDITLSADVPANWVVEYSPASIDYLGVGQRKSIEAVVLAPSDESRGEYNLVFIAEYQQIRTFSNTVLVVGDIPGLWQWVGLGLGAVMIGGFIFLYRHFNRN</sequence>
<proteinExistence type="predicted"/>
<dbReference type="Proteomes" id="UP000076394">
    <property type="component" value="Chromosome"/>
</dbReference>
<accession>A0A142VCI3</accession>
<dbReference type="AlphaFoldDB" id="A0A142VCI3"/>
<dbReference type="OMA" id="WVVEYNP"/>
<gene>
    <name evidence="1" type="ORF">Dm11a5_1485</name>
</gene>
<dbReference type="Pfam" id="PF10633">
    <property type="entry name" value="NPCBM_assoc"/>
    <property type="match status" value="1"/>
</dbReference>
<dbReference type="PATRIC" id="fig|61435.8.peg.1478"/>
<organism evidence="1 2">
    <name type="scientific">Dehalococcoides mccartyi</name>
    <dbReference type="NCBI Taxonomy" id="61435"/>
    <lineage>
        <taxon>Bacteria</taxon>
        <taxon>Bacillati</taxon>
        <taxon>Chloroflexota</taxon>
        <taxon>Dehalococcoidia</taxon>
        <taxon>Dehalococcoidales</taxon>
        <taxon>Dehalococcoidaceae</taxon>
        <taxon>Dehalococcoides</taxon>
    </lineage>
</organism>
<evidence type="ECO:0000313" key="1">
    <source>
        <dbReference type="EMBL" id="AMU87311.1"/>
    </source>
</evidence>
<reference evidence="1 2" key="1">
    <citation type="submission" date="2015-03" db="EMBL/GenBank/DDBJ databases">
        <title>Genomic characterization of Dehalococcoides mccartyi strain 11a5, an unusal plasmid-containing chloroethene dechlorinator.</title>
        <authorList>
            <person name="Zhao S."/>
            <person name="Ding C."/>
            <person name="He J."/>
        </authorList>
    </citation>
    <scope>NUCLEOTIDE SEQUENCE [LARGE SCALE GENOMIC DNA]</scope>
    <source>
        <strain evidence="1 2">11a5</strain>
    </source>
</reference>
<dbReference type="EMBL" id="CP011127">
    <property type="protein sequence ID" value="AMU87311.1"/>
    <property type="molecule type" value="Genomic_DNA"/>
</dbReference>
<dbReference type="RefSeq" id="WP_011309964.1">
    <property type="nucleotide sequence ID" value="NZ_CP011127.1"/>
</dbReference>
<evidence type="ECO:0000313" key="2">
    <source>
        <dbReference type="Proteomes" id="UP000076394"/>
    </source>
</evidence>
<dbReference type="OrthoDB" id="166498at2"/>